<dbReference type="EMBL" id="VDMD01000002">
    <property type="protein sequence ID" value="TRM67986.1"/>
    <property type="molecule type" value="Genomic_DNA"/>
</dbReference>
<sequence length="350" mass="36700">MCYAYGSIDQATKTCPMCKVFPHGRGCPHSRDVCRNRANHPRCDVVYLKNAEVDTFNGCGYCKWAKTNPPAKSAGYSNQGWPGCCRPPTPSEYKLIPAADWKAVSIVHHIPIPTDVRMMLERAAPPMRTQSGSPTGRNPGSPSVPGKTMPQLDRRNSNPSPNPRPKWGSSTPPKTRSPQLPRSGSAERDRPSAGSPPGGKGVDLDPSSRKSGEHEGTVSRRQAATAKSSSSIPVSQVTFHSKGSTPPSSKTGSPPGSLASVSTRNGEPRSASKRGATSERRGTVTQSSAPQVSLATSLAALNISKTKSSSSHSSSASSISDASSSSGSMTDGTVTSDGGFTDYLSDDVSL</sequence>
<accession>A0A550CT66</accession>
<feature type="compositionally biased region" description="Polar residues" evidence="1">
    <location>
        <begin position="219"/>
        <end position="239"/>
    </location>
</feature>
<feature type="compositionally biased region" description="Polar residues" evidence="1">
    <location>
        <begin position="283"/>
        <end position="296"/>
    </location>
</feature>
<feature type="compositionally biased region" description="Polar residues" evidence="1">
    <location>
        <begin position="128"/>
        <end position="141"/>
    </location>
</feature>
<dbReference type="STRING" id="97359.A0A550CT66"/>
<dbReference type="AlphaFoldDB" id="A0A550CT66"/>
<dbReference type="Proteomes" id="UP000320762">
    <property type="component" value="Unassembled WGS sequence"/>
</dbReference>
<comment type="caution">
    <text evidence="2">The sequence shown here is derived from an EMBL/GenBank/DDBJ whole genome shotgun (WGS) entry which is preliminary data.</text>
</comment>
<feature type="region of interest" description="Disordered" evidence="1">
    <location>
        <begin position="126"/>
        <end position="350"/>
    </location>
</feature>
<feature type="compositionally biased region" description="Low complexity" evidence="1">
    <location>
        <begin position="241"/>
        <end position="257"/>
    </location>
</feature>
<dbReference type="OrthoDB" id="3217643at2759"/>
<feature type="compositionally biased region" description="Low complexity" evidence="1">
    <location>
        <begin position="303"/>
        <end position="336"/>
    </location>
</feature>
<name>A0A550CT66_9AGAR</name>
<evidence type="ECO:0000313" key="2">
    <source>
        <dbReference type="EMBL" id="TRM67986.1"/>
    </source>
</evidence>
<organism evidence="2 3">
    <name type="scientific">Schizophyllum amplum</name>
    <dbReference type="NCBI Taxonomy" id="97359"/>
    <lineage>
        <taxon>Eukaryota</taxon>
        <taxon>Fungi</taxon>
        <taxon>Dikarya</taxon>
        <taxon>Basidiomycota</taxon>
        <taxon>Agaricomycotina</taxon>
        <taxon>Agaricomycetes</taxon>
        <taxon>Agaricomycetidae</taxon>
        <taxon>Agaricales</taxon>
        <taxon>Schizophyllaceae</taxon>
        <taxon>Schizophyllum</taxon>
    </lineage>
</organism>
<feature type="compositionally biased region" description="Polar residues" evidence="1">
    <location>
        <begin position="168"/>
        <end position="182"/>
    </location>
</feature>
<gene>
    <name evidence="2" type="ORF">BD626DRAFT_395225</name>
</gene>
<evidence type="ECO:0000313" key="3">
    <source>
        <dbReference type="Proteomes" id="UP000320762"/>
    </source>
</evidence>
<keyword evidence="3" id="KW-1185">Reference proteome</keyword>
<protein>
    <submittedName>
        <fullName evidence="2">Uncharacterized protein</fullName>
    </submittedName>
</protein>
<reference evidence="2 3" key="1">
    <citation type="journal article" date="2019" name="New Phytol.">
        <title>Comparative genomics reveals unique wood-decay strategies and fruiting body development in the Schizophyllaceae.</title>
        <authorList>
            <person name="Almasi E."/>
            <person name="Sahu N."/>
            <person name="Krizsan K."/>
            <person name="Balint B."/>
            <person name="Kovacs G.M."/>
            <person name="Kiss B."/>
            <person name="Cseklye J."/>
            <person name="Drula E."/>
            <person name="Henrissat B."/>
            <person name="Nagy I."/>
            <person name="Chovatia M."/>
            <person name="Adam C."/>
            <person name="LaButti K."/>
            <person name="Lipzen A."/>
            <person name="Riley R."/>
            <person name="Grigoriev I.V."/>
            <person name="Nagy L.G."/>
        </authorList>
    </citation>
    <scope>NUCLEOTIDE SEQUENCE [LARGE SCALE GENOMIC DNA]</scope>
    <source>
        <strain evidence="2 3">NL-1724</strain>
    </source>
</reference>
<feature type="compositionally biased region" description="Basic and acidic residues" evidence="1">
    <location>
        <begin position="202"/>
        <end position="218"/>
    </location>
</feature>
<evidence type="ECO:0000256" key="1">
    <source>
        <dbReference type="SAM" id="MobiDB-lite"/>
    </source>
</evidence>
<proteinExistence type="predicted"/>